<proteinExistence type="predicted"/>
<dbReference type="EMBL" id="AGNL01022499">
    <property type="protein sequence ID" value="EJK59707.1"/>
    <property type="molecule type" value="Genomic_DNA"/>
</dbReference>
<comment type="caution">
    <text evidence="1">The sequence shown here is derived from an EMBL/GenBank/DDBJ whole genome shotgun (WGS) entry which is preliminary data.</text>
</comment>
<reference evidence="1 2" key="1">
    <citation type="journal article" date="2012" name="Genome Biol.">
        <title>Genome and low-iron response of an oceanic diatom adapted to chronic iron limitation.</title>
        <authorList>
            <person name="Lommer M."/>
            <person name="Specht M."/>
            <person name="Roy A.S."/>
            <person name="Kraemer L."/>
            <person name="Andreson R."/>
            <person name="Gutowska M.A."/>
            <person name="Wolf J."/>
            <person name="Bergner S.V."/>
            <person name="Schilhabel M.B."/>
            <person name="Klostermeier U.C."/>
            <person name="Beiko R.G."/>
            <person name="Rosenstiel P."/>
            <person name="Hippler M."/>
            <person name="Laroche J."/>
        </authorList>
    </citation>
    <scope>NUCLEOTIDE SEQUENCE [LARGE SCALE GENOMIC DNA]</scope>
    <source>
        <strain evidence="1 2">CCMP1005</strain>
    </source>
</reference>
<organism evidence="1 2">
    <name type="scientific">Thalassiosira oceanica</name>
    <name type="common">Marine diatom</name>
    <dbReference type="NCBI Taxonomy" id="159749"/>
    <lineage>
        <taxon>Eukaryota</taxon>
        <taxon>Sar</taxon>
        <taxon>Stramenopiles</taxon>
        <taxon>Ochrophyta</taxon>
        <taxon>Bacillariophyta</taxon>
        <taxon>Coscinodiscophyceae</taxon>
        <taxon>Thalassiosirophycidae</taxon>
        <taxon>Thalassiosirales</taxon>
        <taxon>Thalassiosiraceae</taxon>
        <taxon>Thalassiosira</taxon>
    </lineage>
</organism>
<evidence type="ECO:0000313" key="2">
    <source>
        <dbReference type="Proteomes" id="UP000266841"/>
    </source>
</evidence>
<name>K0SMP2_THAOC</name>
<dbReference type="AlphaFoldDB" id="K0SMP2"/>
<keyword evidence="2" id="KW-1185">Reference proteome</keyword>
<protein>
    <submittedName>
        <fullName evidence="1">Uncharacterized protein</fullName>
    </submittedName>
</protein>
<dbReference type="Proteomes" id="UP000266841">
    <property type="component" value="Unassembled WGS sequence"/>
</dbReference>
<sequence>MGSSHWFKNIGRQLRLRACILQMIWSSSDVIILFVGVRSHNWDLDLHKPVSLIIDMIPFSRQEASRLCPIILYYIDTIIELTSFFNIKHKLHIFIHNKVRTE</sequence>
<evidence type="ECO:0000313" key="1">
    <source>
        <dbReference type="EMBL" id="EJK59707.1"/>
    </source>
</evidence>
<accession>K0SMP2</accession>
<gene>
    <name evidence="1" type="ORF">THAOC_20032</name>
</gene>